<protein>
    <submittedName>
        <fullName evidence="1">Uncharacterized protein</fullName>
    </submittedName>
</protein>
<name>A0A0A9DID6_ARUDO</name>
<organism evidence="1">
    <name type="scientific">Arundo donax</name>
    <name type="common">Giant reed</name>
    <name type="synonym">Donax arundinaceus</name>
    <dbReference type="NCBI Taxonomy" id="35708"/>
    <lineage>
        <taxon>Eukaryota</taxon>
        <taxon>Viridiplantae</taxon>
        <taxon>Streptophyta</taxon>
        <taxon>Embryophyta</taxon>
        <taxon>Tracheophyta</taxon>
        <taxon>Spermatophyta</taxon>
        <taxon>Magnoliopsida</taxon>
        <taxon>Liliopsida</taxon>
        <taxon>Poales</taxon>
        <taxon>Poaceae</taxon>
        <taxon>PACMAD clade</taxon>
        <taxon>Arundinoideae</taxon>
        <taxon>Arundineae</taxon>
        <taxon>Arundo</taxon>
    </lineage>
</organism>
<evidence type="ECO:0000313" key="1">
    <source>
        <dbReference type="EMBL" id="JAD88354.1"/>
    </source>
</evidence>
<dbReference type="AlphaFoldDB" id="A0A0A9DID6"/>
<accession>A0A0A9DID6</accession>
<proteinExistence type="predicted"/>
<sequence>MTLPIEDLLHSSSRRIAFRPHWYNNVSCKSLPCLNLSCNLYGQFNRY</sequence>
<reference evidence="1" key="1">
    <citation type="submission" date="2014-09" db="EMBL/GenBank/DDBJ databases">
        <authorList>
            <person name="Magalhaes I.L.F."/>
            <person name="Oliveira U."/>
            <person name="Santos F.R."/>
            <person name="Vidigal T.H.D.A."/>
            <person name="Brescovit A.D."/>
            <person name="Santos A.J."/>
        </authorList>
    </citation>
    <scope>NUCLEOTIDE SEQUENCE</scope>
    <source>
        <tissue evidence="1">Shoot tissue taken approximately 20 cm above the soil surface</tissue>
    </source>
</reference>
<reference evidence="1" key="2">
    <citation type="journal article" date="2015" name="Data Brief">
        <title>Shoot transcriptome of the giant reed, Arundo donax.</title>
        <authorList>
            <person name="Barrero R.A."/>
            <person name="Guerrero F.D."/>
            <person name="Moolhuijzen P."/>
            <person name="Goolsby J.A."/>
            <person name="Tidwell J."/>
            <person name="Bellgard S.E."/>
            <person name="Bellgard M.I."/>
        </authorList>
    </citation>
    <scope>NUCLEOTIDE SEQUENCE</scope>
    <source>
        <tissue evidence="1">Shoot tissue taken approximately 20 cm above the soil surface</tissue>
    </source>
</reference>
<dbReference type="EMBL" id="GBRH01209541">
    <property type="protein sequence ID" value="JAD88354.1"/>
    <property type="molecule type" value="Transcribed_RNA"/>
</dbReference>